<dbReference type="PANTHER" id="PTHR30336">
    <property type="entry name" value="INNER MEMBRANE PROTEIN, PROBABLE PERMEASE"/>
    <property type="match status" value="1"/>
</dbReference>
<feature type="transmembrane region" description="Helical" evidence="1">
    <location>
        <begin position="12"/>
        <end position="30"/>
    </location>
</feature>
<dbReference type="Proteomes" id="UP000012179">
    <property type="component" value="Chromosome"/>
</dbReference>
<keyword evidence="1" id="KW-0472">Membrane</keyword>
<sequence>MGWFATNLASAFLLLPLNLILLGVMGVLLIKRHPRIGKVLVMLALTLLYLLSIPFVAETALQKLETPPASHSFDNIQAIVVLGAGTYFDAPEYDGDTVNRLGLERIRYAARLHRFTGKPILATGGSPLGGDSSEAAQMKAALEDEFRVPVKWIEEDSCNTRENAYKSFAILKKKGINRVALVTHAWHMPRASREFEQAGFKVTPAATAYTTRYKTDVFAFIPTTGALQKSNWFLHEVIGILWYRLMPASGQP</sequence>
<keyword evidence="4" id="KW-1185">Reference proteome</keyword>
<name>A0A1W6SMD2_9PROT</name>
<keyword evidence="1" id="KW-0812">Transmembrane</keyword>
<dbReference type="GO" id="GO:0005886">
    <property type="term" value="C:plasma membrane"/>
    <property type="evidence" value="ECO:0007669"/>
    <property type="project" value="TreeGrafter"/>
</dbReference>
<evidence type="ECO:0000313" key="4">
    <source>
        <dbReference type="Proteomes" id="UP000012179"/>
    </source>
</evidence>
<dbReference type="InterPro" id="IPR003848">
    <property type="entry name" value="DUF218"/>
</dbReference>
<proteinExistence type="predicted"/>
<dbReference type="Gene3D" id="3.40.50.620">
    <property type="entry name" value="HUPs"/>
    <property type="match status" value="1"/>
</dbReference>
<protein>
    <recommendedName>
        <fullName evidence="2">DUF218 domain-containing protein</fullName>
    </recommendedName>
</protein>
<reference evidence="3 4" key="1">
    <citation type="journal article" date="2015" name="Int. J. Syst. Evol. Microbiol.">
        <title>Nitrosospira lacus sp. nov., a psychrotolerant, ammonia-oxidizing bacterium from sandy lake sediment.</title>
        <authorList>
            <person name="Urakawa H."/>
            <person name="Garcia J.C."/>
            <person name="Nielsen J.L."/>
            <person name="Le V.Q."/>
            <person name="Kozlowski J.A."/>
            <person name="Stein L.Y."/>
            <person name="Lim C.K."/>
            <person name="Pommerening-Roser A."/>
            <person name="Martens-Habbena W."/>
            <person name="Stahl D.A."/>
            <person name="Klotz M.G."/>
        </authorList>
    </citation>
    <scope>NUCLEOTIDE SEQUENCE [LARGE SCALE GENOMIC DNA]</scope>
    <source>
        <strain evidence="3 4">APG3</strain>
    </source>
</reference>
<dbReference type="InterPro" id="IPR014729">
    <property type="entry name" value="Rossmann-like_a/b/a_fold"/>
</dbReference>
<dbReference type="PANTHER" id="PTHR30336:SF4">
    <property type="entry name" value="ENVELOPE BIOGENESIS FACTOR ELYC"/>
    <property type="match status" value="1"/>
</dbReference>
<accession>A0A1W6SMD2</accession>
<dbReference type="InterPro" id="IPR051599">
    <property type="entry name" value="Cell_Envelope_Assoc"/>
</dbReference>
<keyword evidence="1" id="KW-1133">Transmembrane helix</keyword>
<dbReference type="GO" id="GO:0000270">
    <property type="term" value="P:peptidoglycan metabolic process"/>
    <property type="evidence" value="ECO:0007669"/>
    <property type="project" value="TreeGrafter"/>
</dbReference>
<dbReference type="Pfam" id="PF02698">
    <property type="entry name" value="DUF218"/>
    <property type="match status" value="1"/>
</dbReference>
<dbReference type="CDD" id="cd06259">
    <property type="entry name" value="YdcF-like"/>
    <property type="match status" value="1"/>
</dbReference>
<organism evidence="3 4">
    <name type="scientific">Nitrosospira lacus</name>
    <dbReference type="NCBI Taxonomy" id="1288494"/>
    <lineage>
        <taxon>Bacteria</taxon>
        <taxon>Pseudomonadati</taxon>
        <taxon>Pseudomonadota</taxon>
        <taxon>Betaproteobacteria</taxon>
        <taxon>Nitrosomonadales</taxon>
        <taxon>Nitrosomonadaceae</taxon>
        <taxon>Nitrosospira</taxon>
    </lineage>
</organism>
<evidence type="ECO:0000259" key="2">
    <source>
        <dbReference type="Pfam" id="PF02698"/>
    </source>
</evidence>
<dbReference type="RefSeq" id="WP_004178152.1">
    <property type="nucleotide sequence ID" value="NZ_CP021106.3"/>
</dbReference>
<dbReference type="OrthoDB" id="9809813at2"/>
<evidence type="ECO:0000256" key="1">
    <source>
        <dbReference type="SAM" id="Phobius"/>
    </source>
</evidence>
<dbReference type="AlphaFoldDB" id="A0A1W6SMD2"/>
<dbReference type="KEGG" id="nlc:EBAPG3_003805"/>
<evidence type="ECO:0000313" key="3">
    <source>
        <dbReference type="EMBL" id="ARO86964.1"/>
    </source>
</evidence>
<dbReference type="GO" id="GO:0043164">
    <property type="term" value="P:Gram-negative-bacterium-type cell wall biogenesis"/>
    <property type="evidence" value="ECO:0007669"/>
    <property type="project" value="TreeGrafter"/>
</dbReference>
<feature type="transmembrane region" description="Helical" evidence="1">
    <location>
        <begin position="39"/>
        <end position="57"/>
    </location>
</feature>
<dbReference type="eggNOG" id="COG1434">
    <property type="taxonomic scope" value="Bacteria"/>
</dbReference>
<gene>
    <name evidence="3" type="ORF">EBAPG3_003805</name>
</gene>
<feature type="domain" description="DUF218" evidence="2">
    <location>
        <begin position="77"/>
        <end position="239"/>
    </location>
</feature>
<dbReference type="EMBL" id="CP021106">
    <property type="protein sequence ID" value="ARO86964.1"/>
    <property type="molecule type" value="Genomic_DNA"/>
</dbReference>